<evidence type="ECO:0000313" key="2">
    <source>
        <dbReference type="EMBL" id="QUD88374.1"/>
    </source>
</evidence>
<dbReference type="AlphaFoldDB" id="A0A975G0J9"/>
<dbReference type="Pfam" id="PF01878">
    <property type="entry name" value="EVE"/>
    <property type="match status" value="1"/>
</dbReference>
<dbReference type="CDD" id="cd21133">
    <property type="entry name" value="EVE"/>
    <property type="match status" value="1"/>
</dbReference>
<sequence>MADAPSHWLVKSEPETYAFADLQRDGRTVWDGVRNAQAANFLKAMKVGDLALFYHSGEERSVVGVAKVEREAYPDPSDASGRFVAVEVSYGRPLKAPVTLAAMKASPALSGMIMLRQSRLSVAPISNEEWKTILALAGEA</sequence>
<dbReference type="InterPro" id="IPR052181">
    <property type="entry name" value="5hmC_binding"/>
</dbReference>
<dbReference type="Gene3D" id="3.10.590.10">
    <property type="entry name" value="ph1033 like domains"/>
    <property type="match status" value="1"/>
</dbReference>
<protein>
    <submittedName>
        <fullName evidence="2">EVE domain-containing protein</fullName>
    </submittedName>
</protein>
<proteinExistence type="predicted"/>
<feature type="domain" description="EVE" evidence="1">
    <location>
        <begin position="7"/>
        <end position="135"/>
    </location>
</feature>
<dbReference type="Proteomes" id="UP000676409">
    <property type="component" value="Chromosome"/>
</dbReference>
<dbReference type="SUPFAM" id="SSF88697">
    <property type="entry name" value="PUA domain-like"/>
    <property type="match status" value="1"/>
</dbReference>
<gene>
    <name evidence="2" type="ORF">KCG34_00310</name>
</gene>
<accession>A0A975G0J9</accession>
<dbReference type="InterPro" id="IPR047197">
    <property type="entry name" value="THYN1-like_EVE"/>
</dbReference>
<evidence type="ECO:0000313" key="3">
    <source>
        <dbReference type="Proteomes" id="UP000676409"/>
    </source>
</evidence>
<dbReference type="KEGG" id="caul:KCG34_00310"/>
<dbReference type="RefSeq" id="WP_211938425.1">
    <property type="nucleotide sequence ID" value="NZ_CP073078.1"/>
</dbReference>
<keyword evidence="3" id="KW-1185">Reference proteome</keyword>
<dbReference type="InterPro" id="IPR002740">
    <property type="entry name" value="EVE_domain"/>
</dbReference>
<reference evidence="2" key="1">
    <citation type="submission" date="2021-04" db="EMBL/GenBank/DDBJ databases">
        <title>The complete genome sequence of Caulobacter sp. S6.</title>
        <authorList>
            <person name="Tang Y."/>
            <person name="Ouyang W."/>
            <person name="Liu Q."/>
            <person name="Huang B."/>
            <person name="Guo Z."/>
            <person name="Lei P."/>
        </authorList>
    </citation>
    <scope>NUCLEOTIDE SEQUENCE</scope>
    <source>
        <strain evidence="2">S6</strain>
    </source>
</reference>
<dbReference type="PANTHER" id="PTHR14087">
    <property type="entry name" value="THYMOCYTE NUCLEAR PROTEIN 1"/>
    <property type="match status" value="1"/>
</dbReference>
<dbReference type="PANTHER" id="PTHR14087:SF7">
    <property type="entry name" value="THYMOCYTE NUCLEAR PROTEIN 1"/>
    <property type="match status" value="1"/>
</dbReference>
<organism evidence="2 3">
    <name type="scientific">Phenylobacterium montanum</name>
    <dbReference type="NCBI Taxonomy" id="2823693"/>
    <lineage>
        <taxon>Bacteria</taxon>
        <taxon>Pseudomonadati</taxon>
        <taxon>Pseudomonadota</taxon>
        <taxon>Alphaproteobacteria</taxon>
        <taxon>Caulobacterales</taxon>
        <taxon>Caulobacteraceae</taxon>
        <taxon>Phenylobacterium</taxon>
    </lineage>
</organism>
<dbReference type="EMBL" id="CP073078">
    <property type="protein sequence ID" value="QUD88374.1"/>
    <property type="molecule type" value="Genomic_DNA"/>
</dbReference>
<evidence type="ECO:0000259" key="1">
    <source>
        <dbReference type="Pfam" id="PF01878"/>
    </source>
</evidence>
<name>A0A975G0J9_9CAUL</name>
<dbReference type="InterPro" id="IPR015947">
    <property type="entry name" value="PUA-like_sf"/>
</dbReference>